<sequence length="107" mass="11761">MISRMSNNERSKGKMYYACPKTKKTNRKGKWDWGCGNFLWEDKSCSGGSSGSSSGSTQPSIPRGYSTPTTSAEKRVEALSQALEIQQNANRALVDVVRNLAKLPLDD</sequence>
<feature type="region of interest" description="Disordered" evidence="1">
    <location>
        <begin position="45"/>
        <end position="73"/>
    </location>
</feature>
<dbReference type="AlphaFoldDB" id="A0A162AJ22"/>
<evidence type="ECO:0000313" key="3">
    <source>
        <dbReference type="EMBL" id="WOG92541.1"/>
    </source>
</evidence>
<dbReference type="EMBL" id="LNRQ01000003">
    <property type="protein sequence ID" value="KZN01631.1"/>
    <property type="molecule type" value="Genomic_DNA"/>
</dbReference>
<gene>
    <name evidence="2" type="ORF">DCAR_010385</name>
    <name evidence="3" type="ORF">DCAR_0311811</name>
</gene>
<reference evidence="2" key="1">
    <citation type="journal article" date="2016" name="Nat. Genet.">
        <title>A high-quality carrot genome assembly provides new insights into carotenoid accumulation and asterid genome evolution.</title>
        <authorList>
            <person name="Iorizzo M."/>
            <person name="Ellison S."/>
            <person name="Senalik D."/>
            <person name="Zeng P."/>
            <person name="Satapoomin P."/>
            <person name="Huang J."/>
            <person name="Bowman M."/>
            <person name="Iovene M."/>
            <person name="Sanseverino W."/>
            <person name="Cavagnaro P."/>
            <person name="Yildiz M."/>
            <person name="Macko-Podgorni A."/>
            <person name="Moranska E."/>
            <person name="Grzebelus E."/>
            <person name="Grzebelus D."/>
            <person name="Ashrafi H."/>
            <person name="Zheng Z."/>
            <person name="Cheng S."/>
            <person name="Spooner D."/>
            <person name="Van Deynze A."/>
            <person name="Simon P."/>
        </authorList>
    </citation>
    <scope>NUCLEOTIDE SEQUENCE [LARGE SCALE GENOMIC DNA]</scope>
    <source>
        <tissue evidence="2">Leaf</tissue>
    </source>
</reference>
<evidence type="ECO:0000313" key="2">
    <source>
        <dbReference type="EMBL" id="KZN01631.1"/>
    </source>
</evidence>
<accession>A0A162AJ22</accession>
<proteinExistence type="predicted"/>
<dbReference type="Gramene" id="KZN01631">
    <property type="protein sequence ID" value="KZN01631"/>
    <property type="gene ID" value="DCAR_010385"/>
</dbReference>
<organism evidence="2">
    <name type="scientific">Daucus carota subsp. sativus</name>
    <name type="common">Carrot</name>
    <dbReference type="NCBI Taxonomy" id="79200"/>
    <lineage>
        <taxon>Eukaryota</taxon>
        <taxon>Viridiplantae</taxon>
        <taxon>Streptophyta</taxon>
        <taxon>Embryophyta</taxon>
        <taxon>Tracheophyta</taxon>
        <taxon>Spermatophyta</taxon>
        <taxon>Magnoliopsida</taxon>
        <taxon>eudicotyledons</taxon>
        <taxon>Gunneridae</taxon>
        <taxon>Pentapetalae</taxon>
        <taxon>asterids</taxon>
        <taxon>campanulids</taxon>
        <taxon>Apiales</taxon>
        <taxon>Apiaceae</taxon>
        <taxon>Apioideae</taxon>
        <taxon>Scandiceae</taxon>
        <taxon>Daucinae</taxon>
        <taxon>Daucus</taxon>
        <taxon>Daucus sect. Daucus</taxon>
    </lineage>
</organism>
<evidence type="ECO:0000256" key="1">
    <source>
        <dbReference type="SAM" id="MobiDB-lite"/>
    </source>
</evidence>
<feature type="compositionally biased region" description="Low complexity" evidence="1">
    <location>
        <begin position="45"/>
        <end position="56"/>
    </location>
</feature>
<keyword evidence="4" id="KW-1185">Reference proteome</keyword>
<protein>
    <recommendedName>
        <fullName evidence="5">Zinc finger GRF-type domain-containing protein</fullName>
    </recommendedName>
</protein>
<evidence type="ECO:0008006" key="5">
    <source>
        <dbReference type="Google" id="ProtNLM"/>
    </source>
</evidence>
<reference evidence="3" key="2">
    <citation type="submission" date="2022-03" db="EMBL/GenBank/DDBJ databases">
        <title>Draft title - Genomic analysis of global carrot germplasm unveils the trajectory of domestication and the origin of high carotenoid orange carrot.</title>
        <authorList>
            <person name="Iorizzo M."/>
            <person name="Ellison S."/>
            <person name="Senalik D."/>
            <person name="Macko-Podgorni A."/>
            <person name="Grzebelus D."/>
            <person name="Bostan H."/>
            <person name="Rolling W."/>
            <person name="Curaba J."/>
            <person name="Simon P."/>
        </authorList>
    </citation>
    <scope>NUCLEOTIDE SEQUENCE</scope>
    <source>
        <tissue evidence="3">Leaf</tissue>
    </source>
</reference>
<name>A0A162AJ22_DAUCS</name>
<dbReference type="Proteomes" id="UP000077755">
    <property type="component" value="Chromosome 3"/>
</dbReference>
<dbReference type="EMBL" id="CP093345">
    <property type="protein sequence ID" value="WOG92541.1"/>
    <property type="molecule type" value="Genomic_DNA"/>
</dbReference>
<evidence type="ECO:0000313" key="4">
    <source>
        <dbReference type="Proteomes" id="UP000077755"/>
    </source>
</evidence>